<keyword evidence="10 13" id="KW-0753">Steroid metabolism</keyword>
<reference evidence="16 17" key="1">
    <citation type="submission" date="2021-02" db="EMBL/GenBank/DDBJ databases">
        <title>Leishmania (Mundinia) enrietti genome sequencing and assembly.</title>
        <authorList>
            <person name="Almutairi H."/>
            <person name="Gatherer D."/>
        </authorList>
    </citation>
    <scope>NUCLEOTIDE SEQUENCE [LARGE SCALE GENOMIC DNA]</scope>
    <source>
        <strain evidence="16">CUR178</strain>
    </source>
</reference>
<evidence type="ECO:0000256" key="8">
    <source>
        <dbReference type="ARBA" id="ARBA00023098"/>
    </source>
</evidence>
<dbReference type="GeneID" id="94174123"/>
<keyword evidence="7 13" id="KW-0756">Sterol biosynthesis</keyword>
<dbReference type="SUPFAM" id="SSF54211">
    <property type="entry name" value="Ribosomal protein S5 domain 2-like"/>
    <property type="match status" value="1"/>
</dbReference>
<evidence type="ECO:0000256" key="2">
    <source>
        <dbReference type="ARBA" id="ARBA00012296"/>
    </source>
</evidence>
<evidence type="ECO:0000256" key="1">
    <source>
        <dbReference type="ARBA" id="ARBA00008831"/>
    </source>
</evidence>
<comment type="similarity">
    <text evidence="1 12 13">Belongs to the diphosphomevalonate decarboxylase family.</text>
</comment>
<comment type="catalytic activity">
    <reaction evidence="12 13">
        <text>(R)-5-diphosphomevalonate + ATP = isopentenyl diphosphate + ADP + phosphate + CO2</text>
        <dbReference type="Rhea" id="RHEA:23732"/>
        <dbReference type="ChEBI" id="CHEBI:16526"/>
        <dbReference type="ChEBI" id="CHEBI:30616"/>
        <dbReference type="ChEBI" id="CHEBI:43474"/>
        <dbReference type="ChEBI" id="CHEBI:57557"/>
        <dbReference type="ChEBI" id="CHEBI:128769"/>
        <dbReference type="ChEBI" id="CHEBI:456216"/>
        <dbReference type="EC" id="4.1.1.33"/>
    </reaction>
</comment>
<dbReference type="UniPathway" id="UPA00063"/>
<keyword evidence="6 13" id="KW-0752">Steroid biosynthesis</keyword>
<dbReference type="InterPro" id="IPR029765">
    <property type="entry name" value="Mev_diP_decarb"/>
</dbReference>
<evidence type="ECO:0000256" key="12">
    <source>
        <dbReference type="PIRNR" id="PIRNR015950"/>
    </source>
</evidence>
<keyword evidence="17" id="KW-1185">Reference proteome</keyword>
<keyword evidence="9 13" id="KW-1207">Sterol metabolism</keyword>
<dbReference type="RefSeq" id="XP_067693792.1">
    <property type="nucleotide sequence ID" value="XM_067838613.1"/>
</dbReference>
<dbReference type="PANTHER" id="PTHR10977">
    <property type="entry name" value="DIPHOSPHOMEVALONATE DECARBOXYLASE"/>
    <property type="match status" value="1"/>
</dbReference>
<evidence type="ECO:0000256" key="10">
    <source>
        <dbReference type="ARBA" id="ARBA00023221"/>
    </source>
</evidence>
<dbReference type="AlphaFoldDB" id="A0A836KP48"/>
<dbReference type="SUPFAM" id="SSF55060">
    <property type="entry name" value="GHMP Kinase, C-terminal domain"/>
    <property type="match status" value="1"/>
</dbReference>
<dbReference type="GO" id="GO:0019287">
    <property type="term" value="P:isopentenyl diphosphate biosynthetic process, mevalonate pathway"/>
    <property type="evidence" value="ECO:0007669"/>
    <property type="project" value="UniProtKB-UniRule"/>
</dbReference>
<evidence type="ECO:0000256" key="4">
    <source>
        <dbReference type="ARBA" id="ARBA00022741"/>
    </source>
</evidence>
<comment type="pathway">
    <text evidence="13">Steroid biosynthesis; cholesterol biosynthesis.</text>
</comment>
<keyword evidence="11 12" id="KW-0456">Lyase</keyword>
<evidence type="ECO:0000256" key="13">
    <source>
        <dbReference type="RuleBase" id="RU363086"/>
    </source>
</evidence>
<dbReference type="PIRSF" id="PIRSF015950">
    <property type="entry name" value="Mev_P_decrbx"/>
    <property type="match status" value="1"/>
</dbReference>
<dbReference type="FunFam" id="3.30.70.890:FF:000015">
    <property type="entry name" value="Diphosphomevalonate decarboxylase"/>
    <property type="match status" value="1"/>
</dbReference>
<proteinExistence type="inferred from homology"/>
<accession>A0A836KP48</accession>
<keyword evidence="8 12" id="KW-0443">Lipid metabolism</keyword>
<keyword evidence="3 13" id="KW-0444">Lipid biosynthesis</keyword>
<evidence type="ECO:0000259" key="15">
    <source>
        <dbReference type="Pfam" id="PF22700"/>
    </source>
</evidence>
<dbReference type="GO" id="GO:0005524">
    <property type="term" value="F:ATP binding"/>
    <property type="evidence" value="ECO:0007669"/>
    <property type="project" value="UniProtKB-UniRule"/>
</dbReference>
<name>A0A836KP48_LEIEN</name>
<feature type="domain" description="Mvd1 C-terminal" evidence="14">
    <location>
        <begin position="191"/>
        <end position="339"/>
    </location>
</feature>
<keyword evidence="4 12" id="KW-0547">Nucleotide-binding</keyword>
<dbReference type="InterPro" id="IPR053859">
    <property type="entry name" value="MVD-like_N"/>
</dbReference>
<dbReference type="Gene3D" id="3.30.70.890">
    <property type="entry name" value="GHMP kinase, C-terminal domain"/>
    <property type="match status" value="1"/>
</dbReference>
<comment type="function">
    <text evidence="13">Catalyzes the ATP dependent decarboxylation of (R)-5-diphosphomevalonate to form isopentenyl diphosphate (IPP). Functions in the mevalonate (MVA) pathway leading to isopentenyl diphosphate (IPP), a key precursor for the biosynthesis of isoprenoids and sterol synthesis.</text>
</comment>
<keyword evidence="5 12" id="KW-0067">ATP-binding</keyword>
<dbReference type="InterPro" id="IPR014721">
    <property type="entry name" value="Ribsml_uS5_D2-typ_fold_subgr"/>
</dbReference>
<evidence type="ECO:0000259" key="14">
    <source>
        <dbReference type="Pfam" id="PF18376"/>
    </source>
</evidence>
<evidence type="ECO:0000313" key="17">
    <source>
        <dbReference type="Proteomes" id="UP000674179"/>
    </source>
</evidence>
<evidence type="ECO:0000256" key="9">
    <source>
        <dbReference type="ARBA" id="ARBA00023166"/>
    </source>
</evidence>
<dbReference type="InterPro" id="IPR041431">
    <property type="entry name" value="Mvd1_C"/>
</dbReference>
<dbReference type="EMBL" id="JAFHKP010000018">
    <property type="protein sequence ID" value="KAG5481611.1"/>
    <property type="molecule type" value="Genomic_DNA"/>
</dbReference>
<dbReference type="Gene3D" id="3.30.230.10">
    <property type="match status" value="1"/>
</dbReference>
<organism evidence="16 17">
    <name type="scientific">Leishmania enriettii</name>
    <dbReference type="NCBI Taxonomy" id="5663"/>
    <lineage>
        <taxon>Eukaryota</taxon>
        <taxon>Discoba</taxon>
        <taxon>Euglenozoa</taxon>
        <taxon>Kinetoplastea</taxon>
        <taxon>Metakinetoplastina</taxon>
        <taxon>Trypanosomatida</taxon>
        <taxon>Trypanosomatidae</taxon>
        <taxon>Leishmaniinae</taxon>
        <taxon>Leishmania</taxon>
    </lineage>
</organism>
<dbReference type="Proteomes" id="UP000674179">
    <property type="component" value="Chromosome 18"/>
</dbReference>
<dbReference type="OrthoDB" id="10253702at2759"/>
<dbReference type="InterPro" id="IPR036554">
    <property type="entry name" value="GHMP_kinase_C_sf"/>
</dbReference>
<dbReference type="GO" id="GO:0005829">
    <property type="term" value="C:cytosol"/>
    <property type="evidence" value="ECO:0007669"/>
    <property type="project" value="InterPro"/>
</dbReference>
<comment type="caution">
    <text evidence="16">The sequence shown here is derived from an EMBL/GenBank/DDBJ whole genome shotgun (WGS) entry which is preliminary data.</text>
</comment>
<keyword evidence="13" id="KW-0153">Cholesterol metabolism</keyword>
<protein>
    <recommendedName>
        <fullName evidence="2 12">Diphosphomevalonate decarboxylase</fullName>
        <ecNumber evidence="2 12">4.1.1.33</ecNumber>
    </recommendedName>
</protein>
<dbReference type="FunFam" id="3.30.230.10:FF:000087">
    <property type="entry name" value="Diphosphomevalonate decarboxylase"/>
    <property type="match status" value="1"/>
</dbReference>
<sequence length="387" mass="42923">MCSNMSAPIRVTVEAPINIAFIKYWGKREGGEKLMLPTNDSFSITLSTKPFRSKTSVELRSDAQEDELWLNGKKSNIHETPRILSVLSCIRDNCPSELKNLKAYIVSENNFPTAAGMASSASGYSALAAALAKAYSATLDVSMLSRLGSGSACRSVYGGFVIWHKGEKSDGTDCIATQFVDEKYWPELQVMCAVLKSGMKDVSSTAGMQQSLKTSPLMKARIETIVPARMNAAKDAIWQRDFAKFADITMADSDNLQEICRTTEPPIQYATEDSYAMIRLVRAYNAHKGYNVMAYTYDAGANCFMFTLKKDLPEVVAVLRAHFPTRWEQMFFHDADLLEKCRAYELPASLESLIDYPKKPFEMLLQSPVGQGVGYLDDAESLIPPHA</sequence>
<dbReference type="EC" id="4.1.1.33" evidence="2 12"/>
<evidence type="ECO:0000256" key="6">
    <source>
        <dbReference type="ARBA" id="ARBA00022955"/>
    </source>
</evidence>
<dbReference type="NCBIfam" id="TIGR01240">
    <property type="entry name" value="mevDPdecarb"/>
    <property type="match status" value="1"/>
</dbReference>
<dbReference type="GO" id="GO:0006695">
    <property type="term" value="P:cholesterol biosynthetic process"/>
    <property type="evidence" value="ECO:0007669"/>
    <property type="project" value="UniProtKB-UniPathway"/>
</dbReference>
<keyword evidence="13" id="KW-0152">Cholesterol biosynthesis</keyword>
<evidence type="ECO:0000256" key="5">
    <source>
        <dbReference type="ARBA" id="ARBA00022840"/>
    </source>
</evidence>
<dbReference type="InterPro" id="IPR020568">
    <property type="entry name" value="Ribosomal_Su5_D2-typ_SF"/>
</dbReference>
<dbReference type="GO" id="GO:0004163">
    <property type="term" value="F:diphosphomevalonate decarboxylase activity"/>
    <property type="evidence" value="ECO:0007669"/>
    <property type="project" value="UniProtKB-UniRule"/>
</dbReference>
<feature type="domain" description="Diphosphomevalonate decarboxylase-like N-terminal" evidence="15">
    <location>
        <begin position="15"/>
        <end position="176"/>
    </location>
</feature>
<dbReference type="Pfam" id="PF22700">
    <property type="entry name" value="MVD-like_N"/>
    <property type="match status" value="1"/>
</dbReference>
<dbReference type="Pfam" id="PF18376">
    <property type="entry name" value="MDD_C"/>
    <property type="match status" value="1"/>
</dbReference>
<evidence type="ECO:0000313" key="16">
    <source>
        <dbReference type="EMBL" id="KAG5481611.1"/>
    </source>
</evidence>
<evidence type="ECO:0000256" key="11">
    <source>
        <dbReference type="ARBA" id="ARBA00023239"/>
    </source>
</evidence>
<dbReference type="PANTHER" id="PTHR10977:SF3">
    <property type="entry name" value="DIPHOSPHOMEVALONATE DECARBOXYLASE"/>
    <property type="match status" value="1"/>
</dbReference>
<dbReference type="InterPro" id="IPR005935">
    <property type="entry name" value="Mev_decarb"/>
</dbReference>
<evidence type="ECO:0000256" key="3">
    <source>
        <dbReference type="ARBA" id="ARBA00022516"/>
    </source>
</evidence>
<dbReference type="KEGG" id="lenr:94174123"/>
<gene>
    <name evidence="16" type="ORF">CUR178_06963</name>
</gene>
<evidence type="ECO:0000256" key="7">
    <source>
        <dbReference type="ARBA" id="ARBA00023011"/>
    </source>
</evidence>